<dbReference type="PROSITE" id="PS50222">
    <property type="entry name" value="EF_HAND_2"/>
    <property type="match status" value="2"/>
</dbReference>
<dbReference type="PANTHER" id="PTHR24114">
    <property type="entry name" value="LEUCINE RICH REPEAT FAMILY PROTEIN"/>
    <property type="match status" value="1"/>
</dbReference>
<dbReference type="PROSITE" id="PS00018">
    <property type="entry name" value="EF_HAND_1"/>
    <property type="match status" value="1"/>
</dbReference>
<dbReference type="Gene3D" id="1.10.238.10">
    <property type="entry name" value="EF-hand"/>
    <property type="match status" value="1"/>
</dbReference>
<gene>
    <name evidence="3" type="ORF">FSP39_025275</name>
</gene>
<evidence type="ECO:0000259" key="2">
    <source>
        <dbReference type="PROSITE" id="PS50222"/>
    </source>
</evidence>
<feature type="domain" description="EF-hand" evidence="2">
    <location>
        <begin position="149"/>
        <end position="184"/>
    </location>
</feature>
<dbReference type="AlphaFoldDB" id="A0AA88YK83"/>
<dbReference type="Proteomes" id="UP001186944">
    <property type="component" value="Unassembled WGS sequence"/>
</dbReference>
<dbReference type="GO" id="GO:0005509">
    <property type="term" value="F:calcium ion binding"/>
    <property type="evidence" value="ECO:0007669"/>
    <property type="project" value="InterPro"/>
</dbReference>
<reference evidence="3" key="1">
    <citation type="submission" date="2019-08" db="EMBL/GenBank/DDBJ databases">
        <title>The improved chromosome-level genome for the pearl oyster Pinctada fucata martensii using PacBio sequencing and Hi-C.</title>
        <authorList>
            <person name="Zheng Z."/>
        </authorList>
    </citation>
    <scope>NUCLEOTIDE SEQUENCE</scope>
    <source>
        <strain evidence="3">ZZ-2019</strain>
        <tissue evidence="3">Adductor muscle</tissue>
    </source>
</reference>
<accession>A0AA88YK83</accession>
<dbReference type="Pfam" id="PF13499">
    <property type="entry name" value="EF-hand_7"/>
    <property type="match status" value="1"/>
</dbReference>
<proteinExistence type="predicted"/>
<dbReference type="Pfam" id="PF13516">
    <property type="entry name" value="LRR_6"/>
    <property type="match status" value="3"/>
</dbReference>
<dbReference type="SMART" id="SM00368">
    <property type="entry name" value="LRR_RI"/>
    <property type="match status" value="3"/>
</dbReference>
<dbReference type="Gene3D" id="3.80.10.10">
    <property type="entry name" value="Ribonuclease Inhibitor"/>
    <property type="match status" value="1"/>
</dbReference>
<dbReference type="InterPro" id="IPR011992">
    <property type="entry name" value="EF-hand-dom_pair"/>
</dbReference>
<dbReference type="InterPro" id="IPR001611">
    <property type="entry name" value="Leu-rich_rpt"/>
</dbReference>
<feature type="domain" description="EF-hand" evidence="2">
    <location>
        <begin position="185"/>
        <end position="220"/>
    </location>
</feature>
<dbReference type="SUPFAM" id="SSF47473">
    <property type="entry name" value="EF-hand"/>
    <property type="match status" value="1"/>
</dbReference>
<feature type="non-terminal residue" evidence="3">
    <location>
        <position position="1"/>
    </location>
</feature>
<dbReference type="InterPro" id="IPR052394">
    <property type="entry name" value="LRR-containing"/>
</dbReference>
<name>A0AA88YK83_PINIB</name>
<dbReference type="CDD" id="cd00051">
    <property type="entry name" value="EFh"/>
    <property type="match status" value="1"/>
</dbReference>
<dbReference type="SUPFAM" id="SSF52047">
    <property type="entry name" value="RNI-like"/>
    <property type="match status" value="1"/>
</dbReference>
<evidence type="ECO:0000256" key="1">
    <source>
        <dbReference type="ARBA" id="ARBA00022837"/>
    </source>
</evidence>
<dbReference type="EMBL" id="VSWD01000006">
    <property type="protein sequence ID" value="KAK3100783.1"/>
    <property type="molecule type" value="Genomic_DNA"/>
</dbReference>
<sequence>LDLSWNGLGFEGCVALSEVLADNVTLTELNVTCNRIHPPAMLEMVKGLASNKTLKVLDLSRNPITPMFTAVLLDRLSGESALQKLILKNIVVNDEFITLYEDIKSKRDFKVVYELSLPVHGMDTQKMAREVQAPSKFNLDPLRLLYMLKEKNRAQDFFHRINKDHDDVVTPDELWELFRESGIPVTTMVIEKIINFMDKNNDGSIDISEFLEGDKKIRKISRDHAKDQHQQKASDNYARYSRSFKQGQIDPMTFRLRVDEVNNKLPIIESRNPSPMSDRKMSLISNYNVNESD</sequence>
<evidence type="ECO:0000313" key="3">
    <source>
        <dbReference type="EMBL" id="KAK3100783.1"/>
    </source>
</evidence>
<dbReference type="InterPro" id="IPR002048">
    <property type="entry name" value="EF_hand_dom"/>
</dbReference>
<protein>
    <recommendedName>
        <fullName evidence="2">EF-hand domain-containing protein</fullName>
    </recommendedName>
</protein>
<keyword evidence="1" id="KW-0106">Calcium</keyword>
<organism evidence="3 4">
    <name type="scientific">Pinctada imbricata</name>
    <name type="common">Atlantic pearl-oyster</name>
    <name type="synonym">Pinctada martensii</name>
    <dbReference type="NCBI Taxonomy" id="66713"/>
    <lineage>
        <taxon>Eukaryota</taxon>
        <taxon>Metazoa</taxon>
        <taxon>Spiralia</taxon>
        <taxon>Lophotrochozoa</taxon>
        <taxon>Mollusca</taxon>
        <taxon>Bivalvia</taxon>
        <taxon>Autobranchia</taxon>
        <taxon>Pteriomorphia</taxon>
        <taxon>Pterioida</taxon>
        <taxon>Pterioidea</taxon>
        <taxon>Pteriidae</taxon>
        <taxon>Pinctada</taxon>
    </lineage>
</organism>
<dbReference type="PANTHER" id="PTHR24114:SF2">
    <property type="entry name" value="F-BOX DOMAIN-CONTAINING PROTEIN-RELATED"/>
    <property type="match status" value="1"/>
</dbReference>
<keyword evidence="4" id="KW-1185">Reference proteome</keyword>
<dbReference type="InterPro" id="IPR018247">
    <property type="entry name" value="EF_Hand_1_Ca_BS"/>
</dbReference>
<comment type="caution">
    <text evidence="3">The sequence shown here is derived from an EMBL/GenBank/DDBJ whole genome shotgun (WGS) entry which is preliminary data.</text>
</comment>
<dbReference type="InterPro" id="IPR032675">
    <property type="entry name" value="LRR_dom_sf"/>
</dbReference>
<evidence type="ECO:0000313" key="4">
    <source>
        <dbReference type="Proteomes" id="UP001186944"/>
    </source>
</evidence>